<keyword evidence="1" id="KW-0732">Signal</keyword>
<accession>A0A9P4U0A8</accession>
<sequence length="147" mass="16047">MQFSRTILAVIATVASLISTTLAAPTKDTTFSGSIVPANATEHALALSSRQLGGAADFCRDTNFRNCMKNFLFGSNSCYNLKGWEAANGLSSIGFAGAMWCDTWDRNDCPQFDNGVDGTKHWSVAIDDMGKFGWNDRARSFRCNRVN</sequence>
<dbReference type="OrthoDB" id="5452160at2759"/>
<feature type="signal peptide" evidence="1">
    <location>
        <begin position="1"/>
        <end position="23"/>
    </location>
</feature>
<name>A0A9P4U0A8_9PEZI</name>
<gene>
    <name evidence="2" type="ORF">EJ08DRAFT_731709</name>
</gene>
<dbReference type="EMBL" id="MU007021">
    <property type="protein sequence ID" value="KAF2433369.1"/>
    <property type="molecule type" value="Genomic_DNA"/>
</dbReference>
<reference evidence="2" key="1">
    <citation type="journal article" date="2020" name="Stud. Mycol.">
        <title>101 Dothideomycetes genomes: a test case for predicting lifestyles and emergence of pathogens.</title>
        <authorList>
            <person name="Haridas S."/>
            <person name="Albert R."/>
            <person name="Binder M."/>
            <person name="Bloem J."/>
            <person name="Labutti K."/>
            <person name="Salamov A."/>
            <person name="Andreopoulos B."/>
            <person name="Baker S."/>
            <person name="Barry K."/>
            <person name="Bills G."/>
            <person name="Bluhm B."/>
            <person name="Cannon C."/>
            <person name="Castanera R."/>
            <person name="Culley D."/>
            <person name="Daum C."/>
            <person name="Ezra D."/>
            <person name="Gonzalez J."/>
            <person name="Henrissat B."/>
            <person name="Kuo A."/>
            <person name="Liang C."/>
            <person name="Lipzen A."/>
            <person name="Lutzoni F."/>
            <person name="Magnuson J."/>
            <person name="Mondo S."/>
            <person name="Nolan M."/>
            <person name="Ohm R."/>
            <person name="Pangilinan J."/>
            <person name="Park H.-J."/>
            <person name="Ramirez L."/>
            <person name="Alfaro M."/>
            <person name="Sun H."/>
            <person name="Tritt A."/>
            <person name="Yoshinaga Y."/>
            <person name="Zwiers L.-H."/>
            <person name="Turgeon B."/>
            <person name="Goodwin S."/>
            <person name="Spatafora J."/>
            <person name="Crous P."/>
            <person name="Grigoriev I."/>
        </authorList>
    </citation>
    <scope>NUCLEOTIDE SEQUENCE</scope>
    <source>
        <strain evidence="2">CBS 130266</strain>
    </source>
</reference>
<protein>
    <submittedName>
        <fullName evidence="2">Uncharacterized protein</fullName>
    </submittedName>
</protein>
<evidence type="ECO:0000256" key="1">
    <source>
        <dbReference type="SAM" id="SignalP"/>
    </source>
</evidence>
<dbReference type="Proteomes" id="UP000800235">
    <property type="component" value="Unassembled WGS sequence"/>
</dbReference>
<evidence type="ECO:0000313" key="2">
    <source>
        <dbReference type="EMBL" id="KAF2433369.1"/>
    </source>
</evidence>
<dbReference type="AlphaFoldDB" id="A0A9P4U0A8"/>
<organism evidence="2 3">
    <name type="scientific">Tothia fuscella</name>
    <dbReference type="NCBI Taxonomy" id="1048955"/>
    <lineage>
        <taxon>Eukaryota</taxon>
        <taxon>Fungi</taxon>
        <taxon>Dikarya</taxon>
        <taxon>Ascomycota</taxon>
        <taxon>Pezizomycotina</taxon>
        <taxon>Dothideomycetes</taxon>
        <taxon>Pleosporomycetidae</taxon>
        <taxon>Venturiales</taxon>
        <taxon>Cylindrosympodiaceae</taxon>
        <taxon>Tothia</taxon>
    </lineage>
</organism>
<evidence type="ECO:0000313" key="3">
    <source>
        <dbReference type="Proteomes" id="UP000800235"/>
    </source>
</evidence>
<keyword evidence="3" id="KW-1185">Reference proteome</keyword>
<feature type="chain" id="PRO_5040345934" evidence="1">
    <location>
        <begin position="24"/>
        <end position="147"/>
    </location>
</feature>
<comment type="caution">
    <text evidence="2">The sequence shown here is derived from an EMBL/GenBank/DDBJ whole genome shotgun (WGS) entry which is preliminary data.</text>
</comment>
<proteinExistence type="predicted"/>